<evidence type="ECO:0000256" key="5">
    <source>
        <dbReference type="ARBA" id="ARBA00023136"/>
    </source>
</evidence>
<dbReference type="InterPro" id="IPR023997">
    <property type="entry name" value="TonB-dep_OMP_SusC/RagA_CS"/>
</dbReference>
<dbReference type="InterPro" id="IPR037066">
    <property type="entry name" value="Plug_dom_sf"/>
</dbReference>
<comment type="caution">
    <text evidence="9">The sequence shown here is derived from an EMBL/GenBank/DDBJ whole genome shotgun (WGS) entry which is preliminary data.</text>
</comment>
<dbReference type="InterPro" id="IPR018247">
    <property type="entry name" value="EF_Hand_1_Ca_BS"/>
</dbReference>
<name>A0ABV2TEX5_9BACT</name>
<evidence type="ECO:0000256" key="4">
    <source>
        <dbReference type="ARBA" id="ARBA00022692"/>
    </source>
</evidence>
<keyword evidence="2 7" id="KW-0813">Transport</keyword>
<keyword evidence="6 7" id="KW-0998">Cell outer membrane</keyword>
<dbReference type="InterPro" id="IPR012910">
    <property type="entry name" value="Plug_dom"/>
</dbReference>
<accession>A0ABV2TEX5</accession>
<dbReference type="Proteomes" id="UP001549749">
    <property type="component" value="Unassembled WGS sequence"/>
</dbReference>
<dbReference type="InterPro" id="IPR039426">
    <property type="entry name" value="TonB-dep_rcpt-like"/>
</dbReference>
<dbReference type="NCBIfam" id="TIGR04056">
    <property type="entry name" value="OMP_RagA_SusC"/>
    <property type="match status" value="1"/>
</dbReference>
<gene>
    <name evidence="9" type="ORF">ABR189_29660</name>
</gene>
<comment type="similarity">
    <text evidence="7">Belongs to the TonB-dependent receptor family.</text>
</comment>
<evidence type="ECO:0000256" key="6">
    <source>
        <dbReference type="ARBA" id="ARBA00023237"/>
    </source>
</evidence>
<feature type="domain" description="TonB-dependent receptor plug" evidence="8">
    <location>
        <begin position="125"/>
        <end position="233"/>
    </location>
</feature>
<dbReference type="NCBIfam" id="TIGR04057">
    <property type="entry name" value="SusC_RagA_signa"/>
    <property type="match status" value="1"/>
</dbReference>
<dbReference type="Pfam" id="PF07715">
    <property type="entry name" value="Plug"/>
    <property type="match status" value="1"/>
</dbReference>
<evidence type="ECO:0000256" key="3">
    <source>
        <dbReference type="ARBA" id="ARBA00022452"/>
    </source>
</evidence>
<protein>
    <submittedName>
        <fullName evidence="9">TonB-dependent receptor</fullName>
    </submittedName>
</protein>
<keyword evidence="4 7" id="KW-0812">Transmembrane</keyword>
<dbReference type="InterPro" id="IPR036942">
    <property type="entry name" value="Beta-barrel_TonB_sf"/>
</dbReference>
<dbReference type="RefSeq" id="WP_354664160.1">
    <property type="nucleotide sequence ID" value="NZ_JBEXAC010000004.1"/>
</dbReference>
<proteinExistence type="inferred from homology"/>
<dbReference type="InterPro" id="IPR008969">
    <property type="entry name" value="CarboxyPept-like_regulatory"/>
</dbReference>
<evidence type="ECO:0000313" key="9">
    <source>
        <dbReference type="EMBL" id="MET7001586.1"/>
    </source>
</evidence>
<comment type="subcellular location">
    <subcellularLocation>
        <location evidence="1 7">Cell outer membrane</location>
        <topology evidence="1 7">Multi-pass membrane protein</topology>
    </subcellularLocation>
</comment>
<dbReference type="Pfam" id="PF13715">
    <property type="entry name" value="CarbopepD_reg_2"/>
    <property type="match status" value="1"/>
</dbReference>
<evidence type="ECO:0000256" key="2">
    <source>
        <dbReference type="ARBA" id="ARBA00022448"/>
    </source>
</evidence>
<sequence>MQKKIASYLFIRLLLLIMIMGGIGLGNSAFAQQEPTIKGVVKDSASGKAVAGVSVVLGSTVITSTDAAGAFSVQLKLPANLVFSAVGYLSSTVRVSTGGALSVSLVQGSQDLNAIVVVGYGSQKKTSLTAAVSTLKGKEISEVPITNLSNGLGGRVSGVIVKQGSGEPGKDGSNIYIRGISSTGSTQPLVIIDGIPRDYSQFSQLDPNSIESFSILKDAAAVAPYGVAGANGVILVTTKRGKSGAPRLSYNGYVGFQNPTVLPKYVNNYDYARLRNAAAKNDGLPQPYSDQALQKFKDGSDPDAFPSKYVWDYLVNKNSVLTAHNIEVSGGTDKVTYYGSLGYQSQQGMWKTASNNRYNLSMNLDAKVSNTTQLSLGLIGRVQKSVAPPSDYPGNGTGRVFELAGFATPLYGPFRFSNGMFGNHVASAIFGTGYYQGNTTAVNTQLTLTQQLPFVPGLSFKGTIAFDPTFADDKTWRTPMQVATIDTTKHPYVISDGIFNDPKSSLNQNYNRTQQLTYQAGLYYSRQFNKHKLNLIGVFEAKNNYWTGIGVSRRNYDLLIDEISMGSSNPQDWGTSGTSGNAKQLGLVYRVAYDYSGKYMLEASGRYDGSYYFAPGKQFGFFPAFSAGWRLSEEEFLKDVTALNNLKLRVSYGEVGALAGSPFQYMGTYNVIGGNYVIGGSPMMGISERIEPNSNITWERAKKTDIGLELGLWDGLLSAEFDYFREKRSNMLVSPNVVVPLEYGIGLSQVNAGVMENQGFELMVSSRYAVTKDLTVSLTGNLTYAKNKLLQVFETPVTYNNPNRRITGRPLGTQFGYNALGFFQTDDFNQDGSLKNGIPTQPWGKVSPGDIRYQDMNGDGRIDENDLTAIGDPVAAPRIIYGFSPSITYKNFGLDLLFQGAAKVNYYYHPSSIMPFWNGMQAYTFNFDYWTPEHPNAAYPRLTSSPTVNNMQTSSFWMGNAAYLRLKTINVYYQLPENVVSRIGIQAAKVYVSGQNLVTWTKLLYDPEIGNNTSYTPTSAWTYPQQKVVSVGLNITF</sequence>
<reference evidence="9 10" key="1">
    <citation type="submission" date="2024-06" db="EMBL/GenBank/DDBJ databases">
        <title>Chitinophaga defluvii sp. nov., isolated from municipal sewage.</title>
        <authorList>
            <person name="Zhang L."/>
        </authorList>
    </citation>
    <scope>NUCLEOTIDE SEQUENCE [LARGE SCALE GENOMIC DNA]</scope>
    <source>
        <strain evidence="9 10">H8</strain>
    </source>
</reference>
<evidence type="ECO:0000313" key="10">
    <source>
        <dbReference type="Proteomes" id="UP001549749"/>
    </source>
</evidence>
<evidence type="ECO:0000259" key="8">
    <source>
        <dbReference type="Pfam" id="PF07715"/>
    </source>
</evidence>
<evidence type="ECO:0000256" key="7">
    <source>
        <dbReference type="PROSITE-ProRule" id="PRU01360"/>
    </source>
</evidence>
<keyword evidence="5 7" id="KW-0472">Membrane</keyword>
<keyword evidence="9" id="KW-0675">Receptor</keyword>
<dbReference type="PROSITE" id="PS00018">
    <property type="entry name" value="EF_HAND_1"/>
    <property type="match status" value="1"/>
</dbReference>
<dbReference type="Gene3D" id="2.170.130.10">
    <property type="entry name" value="TonB-dependent receptor, plug domain"/>
    <property type="match status" value="1"/>
</dbReference>
<dbReference type="SUPFAM" id="SSF56935">
    <property type="entry name" value="Porins"/>
    <property type="match status" value="1"/>
</dbReference>
<dbReference type="EMBL" id="JBEXAC010000004">
    <property type="protein sequence ID" value="MET7001586.1"/>
    <property type="molecule type" value="Genomic_DNA"/>
</dbReference>
<keyword evidence="10" id="KW-1185">Reference proteome</keyword>
<dbReference type="SUPFAM" id="SSF49464">
    <property type="entry name" value="Carboxypeptidase regulatory domain-like"/>
    <property type="match status" value="1"/>
</dbReference>
<dbReference type="Gene3D" id="2.60.40.1120">
    <property type="entry name" value="Carboxypeptidase-like, regulatory domain"/>
    <property type="match status" value="1"/>
</dbReference>
<keyword evidence="3 7" id="KW-1134">Transmembrane beta strand</keyword>
<evidence type="ECO:0000256" key="1">
    <source>
        <dbReference type="ARBA" id="ARBA00004571"/>
    </source>
</evidence>
<dbReference type="PROSITE" id="PS52016">
    <property type="entry name" value="TONB_DEPENDENT_REC_3"/>
    <property type="match status" value="1"/>
</dbReference>
<dbReference type="InterPro" id="IPR023996">
    <property type="entry name" value="TonB-dep_OMP_SusC/RagA"/>
</dbReference>
<organism evidence="9 10">
    <name type="scientific">Chitinophaga defluvii</name>
    <dbReference type="NCBI Taxonomy" id="3163343"/>
    <lineage>
        <taxon>Bacteria</taxon>
        <taxon>Pseudomonadati</taxon>
        <taxon>Bacteroidota</taxon>
        <taxon>Chitinophagia</taxon>
        <taxon>Chitinophagales</taxon>
        <taxon>Chitinophagaceae</taxon>
        <taxon>Chitinophaga</taxon>
    </lineage>
</organism>
<dbReference type="Gene3D" id="2.40.170.20">
    <property type="entry name" value="TonB-dependent receptor, beta-barrel domain"/>
    <property type="match status" value="1"/>
</dbReference>